<dbReference type="EMBL" id="JAYFUM010000021">
    <property type="protein sequence ID" value="MEA5140906.1"/>
    <property type="molecule type" value="Genomic_DNA"/>
</dbReference>
<name>A0ABU5QDI9_9BACT</name>
<dbReference type="Pfam" id="PF13795">
    <property type="entry name" value="HupE_UreJ_2"/>
    <property type="match status" value="1"/>
</dbReference>
<feature type="chain" id="PRO_5046119038" evidence="2">
    <location>
        <begin position="25"/>
        <end position="392"/>
    </location>
</feature>
<keyword evidence="4" id="KW-1185">Reference proteome</keyword>
<keyword evidence="1" id="KW-1133">Transmembrane helix</keyword>
<protein>
    <submittedName>
        <fullName evidence="3">HupE/UreJ family protein</fullName>
    </submittedName>
</protein>
<accession>A0ABU5QDI9</accession>
<feature type="transmembrane region" description="Helical" evidence="1">
    <location>
        <begin position="278"/>
        <end position="295"/>
    </location>
</feature>
<keyword evidence="1" id="KW-0812">Transmembrane</keyword>
<feature type="transmembrane region" description="Helical" evidence="1">
    <location>
        <begin position="252"/>
        <end position="272"/>
    </location>
</feature>
<keyword evidence="2" id="KW-0732">Signal</keyword>
<organism evidence="3 4">
    <name type="scientific">Arcicella rigui</name>
    <dbReference type="NCBI Taxonomy" id="797020"/>
    <lineage>
        <taxon>Bacteria</taxon>
        <taxon>Pseudomonadati</taxon>
        <taxon>Bacteroidota</taxon>
        <taxon>Cytophagia</taxon>
        <taxon>Cytophagales</taxon>
        <taxon>Flectobacillaceae</taxon>
        <taxon>Arcicella</taxon>
    </lineage>
</organism>
<proteinExistence type="predicted"/>
<sequence>MKKYKFLFLLVLLLQVAQWQDLQAHPMPNSMVILKIHEKNISGEIQIPLNELQSAIGLGVNDHSEKLVERLGDTLKAYLLQHIRPKTFDGKPWSVTLDTMKVYAIQSRLSGNYKELIVEFSMSPPKYYDLRNFYFDYDVVLHQVASHKILVAVKQDWQRGILSEDATYQSVGVIDLDVPTGKIKPFQISLQQGSIWQGLQNMILLGVKHIQEGTDHILFILTLLLPAMLLVENKQWGKADNYQASLLNLLRIVTAFTIGHSLTLFLGTVQWIQLPVKPIEVLIAVTILISAFHAYRPIYPKREVLIAGSFGLIHGLAFAETLTNLQLSTQQMILSILGFNLGIELMQLFIIVLAFPVLLFLSKTAYYPIIRKTGAIVMMILASGWMIERIKL</sequence>
<dbReference type="InterPro" id="IPR032809">
    <property type="entry name" value="Put_HupE_UreJ"/>
</dbReference>
<evidence type="ECO:0000256" key="2">
    <source>
        <dbReference type="SAM" id="SignalP"/>
    </source>
</evidence>
<feature type="signal peptide" evidence="2">
    <location>
        <begin position="1"/>
        <end position="24"/>
    </location>
</feature>
<evidence type="ECO:0000313" key="4">
    <source>
        <dbReference type="Proteomes" id="UP001302949"/>
    </source>
</evidence>
<evidence type="ECO:0000313" key="3">
    <source>
        <dbReference type="EMBL" id="MEA5140906.1"/>
    </source>
</evidence>
<feature type="transmembrane region" description="Helical" evidence="1">
    <location>
        <begin position="213"/>
        <end position="231"/>
    </location>
</feature>
<gene>
    <name evidence="3" type="ORF">VB248_17275</name>
</gene>
<reference evidence="3 4" key="1">
    <citation type="submission" date="2023-12" db="EMBL/GenBank/DDBJ databases">
        <title>Novel species of the genus Arcicella isolated from rivers.</title>
        <authorList>
            <person name="Lu H."/>
        </authorList>
    </citation>
    <scope>NUCLEOTIDE SEQUENCE [LARGE SCALE GENOMIC DNA]</scope>
    <source>
        <strain evidence="3 4">KCTC 23307</strain>
    </source>
</reference>
<dbReference type="RefSeq" id="WP_323298063.1">
    <property type="nucleotide sequence ID" value="NZ_JAYFUM010000021.1"/>
</dbReference>
<evidence type="ECO:0000256" key="1">
    <source>
        <dbReference type="SAM" id="Phobius"/>
    </source>
</evidence>
<dbReference type="Proteomes" id="UP001302949">
    <property type="component" value="Unassembled WGS sequence"/>
</dbReference>
<comment type="caution">
    <text evidence="3">The sequence shown here is derived from an EMBL/GenBank/DDBJ whole genome shotgun (WGS) entry which is preliminary data.</text>
</comment>
<feature type="transmembrane region" description="Helical" evidence="1">
    <location>
        <begin position="369"/>
        <end position="387"/>
    </location>
</feature>
<keyword evidence="1" id="KW-0472">Membrane</keyword>